<proteinExistence type="predicted"/>
<reference evidence="1 2" key="1">
    <citation type="submission" date="2017-06" db="EMBL/GenBank/DDBJ databases">
        <title>Description of Rhodopirellula bahusiensis sp. nov.</title>
        <authorList>
            <person name="Kizina J."/>
            <person name="Harder J."/>
        </authorList>
    </citation>
    <scope>NUCLEOTIDE SEQUENCE [LARGE SCALE GENOMIC DNA]</scope>
    <source>
        <strain evidence="1 2">SWK21</strain>
    </source>
</reference>
<comment type="caution">
    <text evidence="1">The sequence shown here is derived from an EMBL/GenBank/DDBJ whole genome shotgun (WGS) entry which is preliminary data.</text>
</comment>
<evidence type="ECO:0000313" key="2">
    <source>
        <dbReference type="Proteomes" id="UP000225740"/>
    </source>
</evidence>
<dbReference type="EMBL" id="NIZW01000008">
    <property type="protein sequence ID" value="PHQ35189.1"/>
    <property type="molecule type" value="Genomic_DNA"/>
</dbReference>
<evidence type="ECO:0000313" key="1">
    <source>
        <dbReference type="EMBL" id="PHQ35189.1"/>
    </source>
</evidence>
<protein>
    <submittedName>
        <fullName evidence="1">Uncharacterized protein</fullName>
    </submittedName>
</protein>
<organism evidence="1 2">
    <name type="scientific">Rhodopirellula bahusiensis</name>
    <dbReference type="NCBI Taxonomy" id="2014065"/>
    <lineage>
        <taxon>Bacteria</taxon>
        <taxon>Pseudomonadati</taxon>
        <taxon>Planctomycetota</taxon>
        <taxon>Planctomycetia</taxon>
        <taxon>Pirellulales</taxon>
        <taxon>Pirellulaceae</taxon>
        <taxon>Rhodopirellula</taxon>
    </lineage>
</organism>
<gene>
    <name evidence="1" type="ORF">CEE69_12320</name>
</gene>
<name>A0A2G1W973_9BACT</name>
<keyword evidence="2" id="KW-1185">Reference proteome</keyword>
<accession>A0A2G1W973</accession>
<dbReference type="AlphaFoldDB" id="A0A2G1W973"/>
<dbReference type="Proteomes" id="UP000225740">
    <property type="component" value="Unassembled WGS sequence"/>
</dbReference>
<sequence>MLATGWLIPKNSGGVRAPQQRSLEPIATASSIERLIVEGFRFNSRSPKNVLGRTHRFDVHKNQTQAIKSGGDFSRIH</sequence>